<evidence type="ECO:0000313" key="1">
    <source>
        <dbReference type="EMBL" id="GBQ05490.1"/>
    </source>
</evidence>
<evidence type="ECO:0000313" key="2">
    <source>
        <dbReference type="Proteomes" id="UP001062901"/>
    </source>
</evidence>
<protein>
    <submittedName>
        <fullName evidence="1">Uncharacterized protein</fullName>
    </submittedName>
</protein>
<name>A0ABQ0NXP4_9PROT</name>
<organism evidence="1 2">
    <name type="scientific">Saccharibacter floricola DSM 15669</name>
    <dbReference type="NCBI Taxonomy" id="1123227"/>
    <lineage>
        <taxon>Bacteria</taxon>
        <taxon>Pseudomonadati</taxon>
        <taxon>Pseudomonadota</taxon>
        <taxon>Alphaproteobacteria</taxon>
        <taxon>Acetobacterales</taxon>
        <taxon>Acetobacteraceae</taxon>
        <taxon>Saccharibacter</taxon>
    </lineage>
</organism>
<reference evidence="1" key="1">
    <citation type="submission" date="2013-04" db="EMBL/GenBank/DDBJ databases">
        <title>The genome sequencing project of 58 acetic acid bacteria.</title>
        <authorList>
            <person name="Okamoto-Kainuma A."/>
            <person name="Ishikawa M."/>
            <person name="Umino S."/>
            <person name="Koizumi Y."/>
            <person name="Shiwa Y."/>
            <person name="Yoshikawa H."/>
            <person name="Matsutani M."/>
            <person name="Matsushita K."/>
        </authorList>
    </citation>
    <scope>NUCLEOTIDE SEQUENCE</scope>
    <source>
        <strain evidence="1">DSM 15669</strain>
    </source>
</reference>
<gene>
    <name evidence="1" type="ORF">AA15669_0485</name>
</gene>
<accession>A0ABQ0NXP4</accession>
<sequence>MRSMSWSLTPSALREQTSHAVLNVEGREMEHSLAYYVERGGVERGFGRGALSSQAHGLAQVLLRLNGALL</sequence>
<dbReference type="EMBL" id="BAQD01000005">
    <property type="protein sequence ID" value="GBQ05490.1"/>
    <property type="molecule type" value="Genomic_DNA"/>
</dbReference>
<proteinExistence type="predicted"/>
<comment type="caution">
    <text evidence="1">The sequence shown here is derived from an EMBL/GenBank/DDBJ whole genome shotgun (WGS) entry which is preliminary data.</text>
</comment>
<dbReference type="Proteomes" id="UP001062901">
    <property type="component" value="Unassembled WGS sequence"/>
</dbReference>
<keyword evidence="2" id="KW-1185">Reference proteome</keyword>